<sequence>MKKGKEYKRRLESLIELDKISETRVQDVAWLCSLSQSEIDMLISLKLLISKRATKIGCKKLADQFDLKMLRGIAFVLMENLKAEIKDSSLIPDMVKSSDFLDACNLLNCNNEVSSTVEELSTSVGADIQPILQGHVNSPAFKRKKHKVGRTNFQTKEAESWSQ</sequence>
<name>A0A1S2Z4P9_CICAR</name>
<dbReference type="PaxDb" id="3827-XP_004515024.1"/>
<dbReference type="PANTHER" id="PTHR48237:SF1">
    <property type="entry name" value="SPC97_SPC98 FAMILY OF SPINDLE POLE BODY (SBP) COMPONENT"/>
    <property type="match status" value="1"/>
</dbReference>
<dbReference type="KEGG" id="cam:101503716"/>
<dbReference type="STRING" id="3827.A0A1S2Z4P9"/>
<dbReference type="GeneID" id="101503716"/>
<reference evidence="2" key="1">
    <citation type="submission" date="2025-08" db="UniProtKB">
        <authorList>
            <consortium name="RefSeq"/>
        </authorList>
    </citation>
    <scope>IDENTIFICATION</scope>
    <source>
        <tissue evidence="2">Etiolated seedlings</tissue>
    </source>
</reference>
<protein>
    <submittedName>
        <fullName evidence="2">Uncharacterized protein LOC101503716 isoform X1</fullName>
    </submittedName>
</protein>
<proteinExistence type="predicted"/>
<evidence type="ECO:0000313" key="2">
    <source>
        <dbReference type="RefSeq" id="XP_004515024.1"/>
    </source>
</evidence>
<dbReference type="RefSeq" id="XP_004515024.1">
    <property type="nucleotide sequence ID" value="XM_004514967.3"/>
</dbReference>
<keyword evidence="1" id="KW-1185">Reference proteome</keyword>
<evidence type="ECO:0000313" key="1">
    <source>
        <dbReference type="Proteomes" id="UP000087171"/>
    </source>
</evidence>
<dbReference type="Proteomes" id="UP000087171">
    <property type="component" value="Unplaced"/>
</dbReference>
<accession>A0A1S2Z4P9</accession>
<dbReference type="eggNOG" id="ENOG502S4K4">
    <property type="taxonomic scope" value="Eukaryota"/>
</dbReference>
<dbReference type="PANTHER" id="PTHR48237">
    <property type="entry name" value="GAMMA-TUBULIN COMPLEX COMPONENT"/>
    <property type="match status" value="1"/>
</dbReference>
<gene>
    <name evidence="2" type="primary">LOC101503716</name>
</gene>
<dbReference type="OrthoDB" id="1417760at2759"/>
<organism evidence="1 2">
    <name type="scientific">Cicer arietinum</name>
    <name type="common">Chickpea</name>
    <name type="synonym">Garbanzo</name>
    <dbReference type="NCBI Taxonomy" id="3827"/>
    <lineage>
        <taxon>Eukaryota</taxon>
        <taxon>Viridiplantae</taxon>
        <taxon>Streptophyta</taxon>
        <taxon>Embryophyta</taxon>
        <taxon>Tracheophyta</taxon>
        <taxon>Spermatophyta</taxon>
        <taxon>Magnoliopsida</taxon>
        <taxon>eudicotyledons</taxon>
        <taxon>Gunneridae</taxon>
        <taxon>Pentapetalae</taxon>
        <taxon>rosids</taxon>
        <taxon>fabids</taxon>
        <taxon>Fabales</taxon>
        <taxon>Fabaceae</taxon>
        <taxon>Papilionoideae</taxon>
        <taxon>50 kb inversion clade</taxon>
        <taxon>NPAAA clade</taxon>
        <taxon>Hologalegina</taxon>
        <taxon>IRL clade</taxon>
        <taxon>Cicereae</taxon>
        <taxon>Cicer</taxon>
    </lineage>
</organism>
<dbReference type="AlphaFoldDB" id="A0A1S2Z4P9"/>